<evidence type="ECO:0000313" key="3">
    <source>
        <dbReference type="Proteomes" id="UP000539642"/>
    </source>
</evidence>
<name>A0A840V4D0_9BACT</name>
<dbReference type="PANTHER" id="PTHR43680:SF2">
    <property type="entry name" value="NITRATE REDUCTASE MOLYBDENUM COFACTOR ASSEMBLY CHAPERONE NARJ"/>
    <property type="match status" value="1"/>
</dbReference>
<organism evidence="2 3">
    <name type="scientific">Desulfoprunum benzoelyticum</name>
    <dbReference type="NCBI Taxonomy" id="1506996"/>
    <lineage>
        <taxon>Bacteria</taxon>
        <taxon>Pseudomonadati</taxon>
        <taxon>Thermodesulfobacteriota</taxon>
        <taxon>Desulfobulbia</taxon>
        <taxon>Desulfobulbales</taxon>
        <taxon>Desulfobulbaceae</taxon>
        <taxon>Desulfoprunum</taxon>
    </lineage>
</organism>
<dbReference type="Gene3D" id="1.10.3480.10">
    <property type="entry name" value="TorD-like"/>
    <property type="match status" value="1"/>
</dbReference>
<reference evidence="2 3" key="1">
    <citation type="submission" date="2020-08" db="EMBL/GenBank/DDBJ databases">
        <title>Genomic Encyclopedia of Type Strains, Phase IV (KMG-IV): sequencing the most valuable type-strain genomes for metagenomic binning, comparative biology and taxonomic classification.</title>
        <authorList>
            <person name="Goeker M."/>
        </authorList>
    </citation>
    <scope>NUCLEOTIDE SEQUENCE [LARGE SCALE GENOMIC DNA]</scope>
    <source>
        <strain evidence="2 3">DSM 28570</strain>
    </source>
</reference>
<accession>A0A840V4D0</accession>
<sequence>MAPATTVQRICCHFAELLSYPTADLAATVAACSALLRKDYPESVSSLECFTDFLHAQPPARVEEIYTTTFDLQPVCHPYIGYQLCGESQQRAMFLMQLNRLYRRYDFVAGVELPDHVSTLLRFIGTRAPDDCRRELIEDGLLPALAKMVEGLDSAAHPYSAPLQSLRSFLQAVVEPGLPATGRLEECPL</sequence>
<keyword evidence="1" id="KW-0534">Nitrate assimilation</keyword>
<dbReference type="GO" id="GO:0016530">
    <property type="term" value="F:metallochaperone activity"/>
    <property type="evidence" value="ECO:0007669"/>
    <property type="project" value="TreeGrafter"/>
</dbReference>
<proteinExistence type="predicted"/>
<keyword evidence="3" id="KW-1185">Reference proteome</keyword>
<dbReference type="SUPFAM" id="SSF89155">
    <property type="entry name" value="TorD-like"/>
    <property type="match status" value="1"/>
</dbReference>
<dbReference type="Pfam" id="PF02613">
    <property type="entry name" value="Nitrate_red_del"/>
    <property type="match status" value="1"/>
</dbReference>
<dbReference type="InterPro" id="IPR036411">
    <property type="entry name" value="TorD-like_sf"/>
</dbReference>
<dbReference type="InterPro" id="IPR003765">
    <property type="entry name" value="NO3_reductase_chaperone_NarJ"/>
</dbReference>
<gene>
    <name evidence="2" type="ORF">HNQ81_003404</name>
</gene>
<dbReference type="EMBL" id="JACHEO010000032">
    <property type="protein sequence ID" value="MBB5349648.1"/>
    <property type="molecule type" value="Genomic_DNA"/>
</dbReference>
<dbReference type="PANTHER" id="PTHR43680">
    <property type="entry name" value="NITRATE REDUCTASE MOLYBDENUM COFACTOR ASSEMBLY CHAPERONE"/>
    <property type="match status" value="1"/>
</dbReference>
<protein>
    <submittedName>
        <fullName evidence="2">Nitrate reductase delta subunit</fullName>
    </submittedName>
</protein>
<dbReference type="AlphaFoldDB" id="A0A840V4D0"/>
<dbReference type="GO" id="GO:0051131">
    <property type="term" value="P:chaperone-mediated protein complex assembly"/>
    <property type="evidence" value="ECO:0007669"/>
    <property type="project" value="InterPro"/>
</dbReference>
<comment type="caution">
    <text evidence="2">The sequence shown here is derived from an EMBL/GenBank/DDBJ whole genome shotgun (WGS) entry which is preliminary data.</text>
</comment>
<evidence type="ECO:0000313" key="2">
    <source>
        <dbReference type="EMBL" id="MBB5349648.1"/>
    </source>
</evidence>
<dbReference type="RefSeq" id="WP_183352447.1">
    <property type="nucleotide sequence ID" value="NZ_JACHEO010000032.1"/>
</dbReference>
<dbReference type="GO" id="GO:0051082">
    <property type="term" value="F:unfolded protein binding"/>
    <property type="evidence" value="ECO:0007669"/>
    <property type="project" value="InterPro"/>
</dbReference>
<evidence type="ECO:0000256" key="1">
    <source>
        <dbReference type="ARBA" id="ARBA00023063"/>
    </source>
</evidence>
<dbReference type="GO" id="GO:0042128">
    <property type="term" value="P:nitrate assimilation"/>
    <property type="evidence" value="ECO:0007669"/>
    <property type="project" value="UniProtKB-KW"/>
</dbReference>
<dbReference type="Proteomes" id="UP000539642">
    <property type="component" value="Unassembled WGS sequence"/>
</dbReference>
<dbReference type="InterPro" id="IPR020945">
    <property type="entry name" value="DMSO/NO3_reduct_chaperone"/>
</dbReference>